<evidence type="ECO:0000313" key="7">
    <source>
        <dbReference type="EMBL" id="QOW19543.1"/>
    </source>
</evidence>
<dbReference type="PANTHER" id="PTHR42878:SF15">
    <property type="entry name" value="BACTERIOPHYTOCHROME"/>
    <property type="match status" value="1"/>
</dbReference>
<dbReference type="SMART" id="SM00388">
    <property type="entry name" value="HisKA"/>
    <property type="match status" value="1"/>
</dbReference>
<gene>
    <name evidence="7" type="ORF">INQ41_00075</name>
</gene>
<keyword evidence="5" id="KW-0418">Kinase</keyword>
<dbReference type="InterPro" id="IPR035965">
    <property type="entry name" value="PAS-like_dom_sf"/>
</dbReference>
<sequence length="368" mass="39256">MLPTAFPTSADDRFRAAMAATAVGMAIAHPDGTWQETNPALRELLAGADGSLPATLFAAVAPNHVHALREALASLIAGDVQVIDRALDCRRGAGTFPAWLNIAAMRDSAGEACALVVQLREDPAAIKADALDSTRRQLQAQIDAVAHDLRAPLRSITTFAGLLERKLDGSLDPSSRDHLARVRGAATRMGGLLDGLTELSRASTAQLRDGVVDLSMLVDWVAAEQQDAHPDRQFVFTVQPGLTARGDERLLKAMLAQLVDNARSFTRHEAPVTVDVAGTHADGMLRVSVRDRGRGFDMRYRHKLFEPFQRLHGADEGAGDGLGLAIAQRIAERHGGRIDAESEPDAGSVFHIQLPVAQPAGATTGESC</sequence>
<evidence type="ECO:0000256" key="3">
    <source>
        <dbReference type="ARBA" id="ARBA00022553"/>
    </source>
</evidence>
<dbReference type="GO" id="GO:0030295">
    <property type="term" value="F:protein kinase activator activity"/>
    <property type="evidence" value="ECO:0007669"/>
    <property type="project" value="TreeGrafter"/>
</dbReference>
<dbReference type="InterPro" id="IPR050351">
    <property type="entry name" value="BphY/WalK/GraS-like"/>
</dbReference>
<dbReference type="PROSITE" id="PS50109">
    <property type="entry name" value="HIS_KIN"/>
    <property type="match status" value="1"/>
</dbReference>
<dbReference type="Proteomes" id="UP000594059">
    <property type="component" value="Chromosome"/>
</dbReference>
<dbReference type="GO" id="GO:0000156">
    <property type="term" value="F:phosphorelay response regulator activity"/>
    <property type="evidence" value="ECO:0007669"/>
    <property type="project" value="TreeGrafter"/>
</dbReference>
<dbReference type="InterPro" id="IPR005467">
    <property type="entry name" value="His_kinase_dom"/>
</dbReference>
<feature type="domain" description="Histidine kinase" evidence="6">
    <location>
        <begin position="144"/>
        <end position="358"/>
    </location>
</feature>
<dbReference type="Gene3D" id="3.30.450.20">
    <property type="entry name" value="PAS domain"/>
    <property type="match status" value="1"/>
</dbReference>
<dbReference type="Pfam" id="PF00512">
    <property type="entry name" value="HisKA"/>
    <property type="match status" value="1"/>
</dbReference>
<dbReference type="GO" id="GO:0005886">
    <property type="term" value="C:plasma membrane"/>
    <property type="evidence" value="ECO:0007669"/>
    <property type="project" value="UniProtKB-ARBA"/>
</dbReference>
<dbReference type="GO" id="GO:0007234">
    <property type="term" value="P:osmosensory signaling via phosphorelay pathway"/>
    <property type="evidence" value="ECO:0007669"/>
    <property type="project" value="TreeGrafter"/>
</dbReference>
<dbReference type="PRINTS" id="PR00344">
    <property type="entry name" value="BCTRLSENSOR"/>
</dbReference>
<dbReference type="AlphaFoldDB" id="A0A7S6UFX1"/>
<comment type="catalytic activity">
    <reaction evidence="1">
        <text>ATP + protein L-histidine = ADP + protein N-phospho-L-histidine.</text>
        <dbReference type="EC" id="2.7.13.3"/>
    </reaction>
</comment>
<accession>A0A7S6UFX1</accession>
<dbReference type="CDD" id="cd00082">
    <property type="entry name" value="HisKA"/>
    <property type="match status" value="1"/>
</dbReference>
<evidence type="ECO:0000256" key="2">
    <source>
        <dbReference type="ARBA" id="ARBA00012438"/>
    </source>
</evidence>
<dbReference type="FunFam" id="3.30.565.10:FF:000006">
    <property type="entry name" value="Sensor histidine kinase WalK"/>
    <property type="match status" value="1"/>
</dbReference>
<dbReference type="RefSeq" id="WP_193985179.1">
    <property type="nucleotide sequence ID" value="NZ_CP063656.1"/>
</dbReference>
<evidence type="ECO:0000256" key="1">
    <source>
        <dbReference type="ARBA" id="ARBA00000085"/>
    </source>
</evidence>
<evidence type="ECO:0000259" key="6">
    <source>
        <dbReference type="PROSITE" id="PS50109"/>
    </source>
</evidence>
<dbReference type="Pfam" id="PF02518">
    <property type="entry name" value="HATPase_c"/>
    <property type="match status" value="1"/>
</dbReference>
<protein>
    <recommendedName>
        <fullName evidence="2">histidine kinase</fullName>
        <ecNumber evidence="2">2.7.13.3</ecNumber>
    </recommendedName>
</protein>
<evidence type="ECO:0000313" key="8">
    <source>
        <dbReference type="Proteomes" id="UP000594059"/>
    </source>
</evidence>
<dbReference type="Gene3D" id="3.30.565.10">
    <property type="entry name" value="Histidine kinase-like ATPase, C-terminal domain"/>
    <property type="match status" value="1"/>
</dbReference>
<organism evidence="7 8">
    <name type="scientific">Novilysobacter ciconiae</name>
    <dbReference type="NCBI Taxonomy" id="2781022"/>
    <lineage>
        <taxon>Bacteria</taxon>
        <taxon>Pseudomonadati</taxon>
        <taxon>Pseudomonadota</taxon>
        <taxon>Gammaproteobacteria</taxon>
        <taxon>Lysobacterales</taxon>
        <taxon>Lysobacteraceae</taxon>
        <taxon>Novilysobacter</taxon>
    </lineage>
</organism>
<dbReference type="InterPro" id="IPR036890">
    <property type="entry name" value="HATPase_C_sf"/>
</dbReference>
<dbReference type="InterPro" id="IPR004358">
    <property type="entry name" value="Sig_transdc_His_kin-like_C"/>
</dbReference>
<dbReference type="PANTHER" id="PTHR42878">
    <property type="entry name" value="TWO-COMPONENT HISTIDINE KINASE"/>
    <property type="match status" value="1"/>
</dbReference>
<keyword evidence="8" id="KW-1185">Reference proteome</keyword>
<dbReference type="SUPFAM" id="SSF47384">
    <property type="entry name" value="Homodimeric domain of signal transducing histidine kinase"/>
    <property type="match status" value="1"/>
</dbReference>
<proteinExistence type="predicted"/>
<dbReference type="EMBL" id="CP063656">
    <property type="protein sequence ID" value="QOW19543.1"/>
    <property type="molecule type" value="Genomic_DNA"/>
</dbReference>
<dbReference type="SUPFAM" id="SSF55874">
    <property type="entry name" value="ATPase domain of HSP90 chaperone/DNA topoisomerase II/histidine kinase"/>
    <property type="match status" value="1"/>
</dbReference>
<evidence type="ECO:0000256" key="5">
    <source>
        <dbReference type="ARBA" id="ARBA00022777"/>
    </source>
</evidence>
<keyword evidence="3" id="KW-0597">Phosphoprotein</keyword>
<keyword evidence="4" id="KW-0808">Transferase</keyword>
<dbReference type="InterPro" id="IPR003594">
    <property type="entry name" value="HATPase_dom"/>
</dbReference>
<dbReference type="InterPro" id="IPR003661">
    <property type="entry name" value="HisK_dim/P_dom"/>
</dbReference>
<dbReference type="EC" id="2.7.13.3" evidence="2"/>
<dbReference type="SMART" id="SM00387">
    <property type="entry name" value="HATPase_c"/>
    <property type="match status" value="1"/>
</dbReference>
<name>A0A7S6UFX1_9GAMM</name>
<reference evidence="7 8" key="1">
    <citation type="submission" date="2020-10" db="EMBL/GenBank/DDBJ databases">
        <title>complete genome sequencing of Lysobacter sp. H21R20.</title>
        <authorList>
            <person name="Bae J.-W."/>
            <person name="Lee S.-Y."/>
        </authorList>
    </citation>
    <scope>NUCLEOTIDE SEQUENCE [LARGE SCALE GENOMIC DNA]</scope>
    <source>
        <strain evidence="7 8">H21R20</strain>
    </source>
</reference>
<dbReference type="GO" id="GO:0000155">
    <property type="term" value="F:phosphorelay sensor kinase activity"/>
    <property type="evidence" value="ECO:0007669"/>
    <property type="project" value="InterPro"/>
</dbReference>
<evidence type="ECO:0000256" key="4">
    <source>
        <dbReference type="ARBA" id="ARBA00022679"/>
    </source>
</evidence>
<dbReference type="InterPro" id="IPR036097">
    <property type="entry name" value="HisK_dim/P_sf"/>
</dbReference>
<dbReference type="Gene3D" id="1.10.287.130">
    <property type="match status" value="1"/>
</dbReference>
<dbReference type="SUPFAM" id="SSF55785">
    <property type="entry name" value="PYP-like sensor domain (PAS domain)"/>
    <property type="match status" value="1"/>
</dbReference>
<dbReference type="KEGG" id="lcic:INQ41_00075"/>